<dbReference type="GO" id="GO:0008270">
    <property type="term" value="F:zinc ion binding"/>
    <property type="evidence" value="ECO:0007669"/>
    <property type="project" value="InterPro"/>
</dbReference>
<gene>
    <name evidence="4" type="ordered locus">Mahau_0823</name>
</gene>
<name>F4A1I7_MAHA5</name>
<evidence type="ECO:0000256" key="1">
    <source>
        <dbReference type="PIRSR" id="PIRSR001359-1"/>
    </source>
</evidence>
<dbReference type="Pfam" id="PF01116">
    <property type="entry name" value="F_bP_aldolase"/>
    <property type="match status" value="1"/>
</dbReference>
<keyword evidence="3" id="KW-0479">Metal-binding</keyword>
<reference evidence="4 5" key="2">
    <citation type="journal article" date="2011" name="Stand. Genomic Sci.">
        <title>Complete genome sequence of Mahella australiensis type strain (50-1 BON).</title>
        <authorList>
            <person name="Sikorski J."/>
            <person name="Teshima H."/>
            <person name="Nolan M."/>
            <person name="Lucas S."/>
            <person name="Hammon N."/>
            <person name="Deshpande S."/>
            <person name="Cheng J.F."/>
            <person name="Pitluck S."/>
            <person name="Liolios K."/>
            <person name="Pagani I."/>
            <person name="Ivanova N."/>
            <person name="Huntemann M."/>
            <person name="Mavromatis K."/>
            <person name="Ovchinikova G."/>
            <person name="Pati A."/>
            <person name="Tapia R."/>
            <person name="Han C."/>
            <person name="Goodwin L."/>
            <person name="Chen A."/>
            <person name="Palaniappan K."/>
            <person name="Land M."/>
            <person name="Hauser L."/>
            <person name="Ngatchou-Djao O.D."/>
            <person name="Rohde M."/>
            <person name="Pukall R."/>
            <person name="Spring S."/>
            <person name="Abt B."/>
            <person name="Goker M."/>
            <person name="Detter J.C."/>
            <person name="Woyke T."/>
            <person name="Bristow J."/>
            <person name="Markowitz V."/>
            <person name="Hugenholtz P."/>
            <person name="Eisen J.A."/>
            <person name="Kyrpides N.C."/>
            <person name="Klenk H.P."/>
            <person name="Lapidus A."/>
        </authorList>
    </citation>
    <scope>NUCLEOTIDE SEQUENCE [LARGE SCALE GENOMIC DNA]</scope>
    <source>
        <strain evidence="5">DSM 15567 / CIP 107919 / 50-1 BON</strain>
    </source>
</reference>
<keyword evidence="3" id="KW-0862">Zinc</keyword>
<dbReference type="PIRSF" id="PIRSF001359">
    <property type="entry name" value="F_bP_aldolase_II"/>
    <property type="match status" value="1"/>
</dbReference>
<dbReference type="PANTHER" id="PTHR30304">
    <property type="entry name" value="D-TAGATOSE-1,6-BISPHOSPHATE ALDOLASE"/>
    <property type="match status" value="1"/>
</dbReference>
<dbReference type="EC" id="4.1.2.40" evidence="4"/>
<dbReference type="InterPro" id="IPR013785">
    <property type="entry name" value="Aldolase_TIM"/>
</dbReference>
<evidence type="ECO:0000256" key="3">
    <source>
        <dbReference type="PIRSR" id="PIRSR001359-3"/>
    </source>
</evidence>
<evidence type="ECO:0000256" key="2">
    <source>
        <dbReference type="PIRSR" id="PIRSR001359-2"/>
    </source>
</evidence>
<feature type="active site" description="Proton donor" evidence="1">
    <location>
        <position position="82"/>
    </location>
</feature>
<dbReference type="GO" id="GO:0005975">
    <property type="term" value="P:carbohydrate metabolic process"/>
    <property type="evidence" value="ECO:0007669"/>
    <property type="project" value="InterPro"/>
</dbReference>
<dbReference type="PROSITE" id="PS00806">
    <property type="entry name" value="ALDOLASE_CLASS_II_2"/>
    <property type="match status" value="1"/>
</dbReference>
<feature type="binding site" evidence="3">
    <location>
        <position position="181"/>
    </location>
    <ligand>
        <name>Zn(2+)</name>
        <dbReference type="ChEBI" id="CHEBI:29105"/>
        <label>1</label>
        <note>catalytic</note>
    </ligand>
</feature>
<sequence length="354" mass="38335">MPLMTLKQILADADQRKYGVGMFNVINLEMLKAIIEAAEEENSPVILGFAEVHKAYMDIETLAPMMVKAAKEASIPVAVHYDHGQSFEGIVKAMHYGFTSVMYDGSMLPYEQNVRNTQEVVRIAKILNVSVEAELGHVGGAEGGLGGQDDPSAFYTDVNQAADFVLRTGIDALAVAVGTVHGVYRSQPKLDLDRLEAIKKRVNIPLVLHGGSGLSDQDFQNAIARGISKINIFTDMSLAAVNTLQDSVCLCDKPSCTGAFSDECLIKMDKPNLYHENSQEAIVQRVVQRVLLQLKEGEGVYNTSELNYPDVITATISGIKAEVKHKIEIFGSNGKACAFSCTHSGGCSCGCQKD</sequence>
<dbReference type="eggNOG" id="COG0191">
    <property type="taxonomic scope" value="Bacteria"/>
</dbReference>
<dbReference type="STRING" id="697281.Mahau_0823"/>
<feature type="binding site" evidence="3">
    <location>
        <position position="209"/>
    </location>
    <ligand>
        <name>Zn(2+)</name>
        <dbReference type="ChEBI" id="CHEBI:29105"/>
        <label>1</label>
        <note>catalytic</note>
    </ligand>
</feature>
<dbReference type="InterPro" id="IPR050246">
    <property type="entry name" value="Class_II_FBP_aldolase"/>
</dbReference>
<keyword evidence="4" id="KW-0456">Lyase</keyword>
<feature type="binding site" evidence="3">
    <location>
        <position position="104"/>
    </location>
    <ligand>
        <name>Zn(2+)</name>
        <dbReference type="ChEBI" id="CHEBI:29105"/>
        <label>2</label>
    </ligand>
</feature>
<dbReference type="HOGENOM" id="CLU_040088_1_0_9"/>
<protein>
    <submittedName>
        <fullName evidence="4">Ketose-bisphosphate aldolase</fullName>
        <ecNumber evidence="4">4.1.2.40</ecNumber>
    </submittedName>
</protein>
<accession>F4A1I7</accession>
<dbReference type="InterPro" id="IPR000771">
    <property type="entry name" value="FBA_II"/>
</dbReference>
<feature type="binding site" evidence="3">
    <location>
        <position position="83"/>
    </location>
    <ligand>
        <name>Zn(2+)</name>
        <dbReference type="ChEBI" id="CHEBI:29105"/>
        <label>1</label>
        <note>catalytic</note>
    </ligand>
</feature>
<dbReference type="NCBIfam" id="TIGR00167">
    <property type="entry name" value="cbbA"/>
    <property type="match status" value="1"/>
</dbReference>
<dbReference type="KEGG" id="mas:Mahau_0823"/>
<feature type="binding site" evidence="3">
    <location>
        <position position="134"/>
    </location>
    <ligand>
        <name>Zn(2+)</name>
        <dbReference type="ChEBI" id="CHEBI:29105"/>
        <label>2</label>
    </ligand>
</feature>
<dbReference type="Gene3D" id="3.20.20.70">
    <property type="entry name" value="Aldolase class I"/>
    <property type="match status" value="1"/>
</dbReference>
<dbReference type="Proteomes" id="UP000008457">
    <property type="component" value="Chromosome"/>
</dbReference>
<proteinExistence type="predicted"/>
<dbReference type="GO" id="GO:0009025">
    <property type="term" value="F:tagatose-bisphosphate aldolase activity"/>
    <property type="evidence" value="ECO:0007669"/>
    <property type="project" value="UniProtKB-EC"/>
</dbReference>
<dbReference type="GO" id="GO:0005829">
    <property type="term" value="C:cytosol"/>
    <property type="evidence" value="ECO:0007669"/>
    <property type="project" value="TreeGrafter"/>
</dbReference>
<reference evidence="5" key="1">
    <citation type="submission" date="2010-11" db="EMBL/GenBank/DDBJ databases">
        <title>The complete genome of Mahella australiensis DSM 15567.</title>
        <authorList>
            <consortium name="US DOE Joint Genome Institute (JGI-PGF)"/>
            <person name="Lucas S."/>
            <person name="Copeland A."/>
            <person name="Lapidus A."/>
            <person name="Bruce D."/>
            <person name="Goodwin L."/>
            <person name="Pitluck S."/>
            <person name="Kyrpides N."/>
            <person name="Mavromatis K."/>
            <person name="Pagani I."/>
            <person name="Ivanova N."/>
            <person name="Teshima H."/>
            <person name="Brettin T."/>
            <person name="Detter J.C."/>
            <person name="Han C."/>
            <person name="Tapia R."/>
            <person name="Land M."/>
            <person name="Hauser L."/>
            <person name="Markowitz V."/>
            <person name="Cheng J.-F."/>
            <person name="Hugenholtz P."/>
            <person name="Woyke T."/>
            <person name="Wu D."/>
            <person name="Spring S."/>
            <person name="Pukall R."/>
            <person name="Steenblock K."/>
            <person name="Schneider S."/>
            <person name="Klenk H.-P."/>
            <person name="Eisen J.A."/>
        </authorList>
    </citation>
    <scope>NUCLEOTIDE SEQUENCE [LARGE SCALE GENOMIC DNA]</scope>
    <source>
        <strain evidence="5">DSM 15567 / CIP 107919 / 50-1 BON</strain>
    </source>
</reference>
<dbReference type="CDD" id="cd00947">
    <property type="entry name" value="TBP_aldolase_IIB"/>
    <property type="match status" value="1"/>
</dbReference>
<comment type="cofactor">
    <cofactor evidence="3">
        <name>Zn(2+)</name>
        <dbReference type="ChEBI" id="CHEBI:29105"/>
    </cofactor>
    <text evidence="3">Binds 2 Zn(2+) ions per subunit. One is catalytic and the other provides a structural contribution.</text>
</comment>
<feature type="binding site" evidence="2">
    <location>
        <position position="182"/>
    </location>
    <ligand>
        <name>dihydroxyacetone phosphate</name>
        <dbReference type="ChEBI" id="CHEBI:57642"/>
    </ligand>
</feature>
<organism evidence="4 5">
    <name type="scientific">Mahella australiensis (strain DSM 15567 / CIP 107919 / 50-1 BON)</name>
    <dbReference type="NCBI Taxonomy" id="697281"/>
    <lineage>
        <taxon>Bacteria</taxon>
        <taxon>Bacillati</taxon>
        <taxon>Bacillota</taxon>
        <taxon>Clostridia</taxon>
        <taxon>Thermoanaerobacterales</taxon>
        <taxon>Thermoanaerobacterales Family IV. Incertae Sedis</taxon>
        <taxon>Mahella</taxon>
    </lineage>
</organism>
<keyword evidence="5" id="KW-1185">Reference proteome</keyword>
<evidence type="ECO:0000313" key="4">
    <source>
        <dbReference type="EMBL" id="AEE96021.1"/>
    </source>
</evidence>
<dbReference type="SUPFAM" id="SSF51569">
    <property type="entry name" value="Aldolase"/>
    <property type="match status" value="1"/>
</dbReference>
<dbReference type="PANTHER" id="PTHR30304:SF0">
    <property type="entry name" value="D-TAGATOSE-1,6-BISPHOSPHATE ALDOLASE SUBUNIT GATY-RELATED"/>
    <property type="match status" value="1"/>
</dbReference>
<feature type="binding site" evidence="2">
    <location>
        <begin position="210"/>
        <end position="212"/>
    </location>
    <ligand>
        <name>dihydroxyacetone phosphate</name>
        <dbReference type="ChEBI" id="CHEBI:57642"/>
    </ligand>
</feature>
<dbReference type="AlphaFoldDB" id="F4A1I7"/>
<feature type="binding site" evidence="2">
    <location>
        <begin position="231"/>
        <end position="234"/>
    </location>
    <ligand>
        <name>dihydroxyacetone phosphate</name>
        <dbReference type="ChEBI" id="CHEBI:57642"/>
    </ligand>
</feature>
<evidence type="ECO:0000313" key="5">
    <source>
        <dbReference type="Proteomes" id="UP000008457"/>
    </source>
</evidence>
<dbReference type="EMBL" id="CP002360">
    <property type="protein sequence ID" value="AEE96021.1"/>
    <property type="molecule type" value="Genomic_DNA"/>
</dbReference>